<keyword evidence="3" id="KW-1185">Reference proteome</keyword>
<dbReference type="RefSeq" id="WP_155969789.1">
    <property type="nucleotide sequence ID" value="NZ_LT828648.1"/>
</dbReference>
<dbReference type="KEGG" id="nja:NSJP_0503"/>
<accession>A0A1W1I104</accession>
<evidence type="ECO:0000256" key="1">
    <source>
        <dbReference type="SAM" id="MobiDB-lite"/>
    </source>
</evidence>
<dbReference type="PROSITE" id="PS51257">
    <property type="entry name" value="PROKAR_LIPOPROTEIN"/>
    <property type="match status" value="1"/>
</dbReference>
<name>A0A1W1I104_9BACT</name>
<dbReference type="Proteomes" id="UP000192042">
    <property type="component" value="Chromosome I"/>
</dbReference>
<reference evidence="2 3" key="1">
    <citation type="submission" date="2017-03" db="EMBL/GenBank/DDBJ databases">
        <authorList>
            <person name="Afonso C.L."/>
            <person name="Miller P.J."/>
            <person name="Scott M.A."/>
            <person name="Spackman E."/>
            <person name="Goraichik I."/>
            <person name="Dimitrov K.M."/>
            <person name="Suarez D.L."/>
            <person name="Swayne D.E."/>
        </authorList>
    </citation>
    <scope>NUCLEOTIDE SEQUENCE [LARGE SCALE GENOMIC DNA]</scope>
    <source>
        <strain evidence="2">Genome sequencing of Nitrospira japonica strain NJ11</strain>
    </source>
</reference>
<evidence type="ECO:0008006" key="4">
    <source>
        <dbReference type="Google" id="ProtNLM"/>
    </source>
</evidence>
<organism evidence="2 3">
    <name type="scientific">Nitrospira japonica</name>
    <dbReference type="NCBI Taxonomy" id="1325564"/>
    <lineage>
        <taxon>Bacteria</taxon>
        <taxon>Pseudomonadati</taxon>
        <taxon>Nitrospirota</taxon>
        <taxon>Nitrospiria</taxon>
        <taxon>Nitrospirales</taxon>
        <taxon>Nitrospiraceae</taxon>
        <taxon>Nitrospira</taxon>
    </lineage>
</organism>
<proteinExistence type="predicted"/>
<dbReference type="EMBL" id="LT828648">
    <property type="protein sequence ID" value="SLM46675.1"/>
    <property type="molecule type" value="Genomic_DNA"/>
</dbReference>
<sequence>MAAIPRIQGRALAIILFCGLMACTKPHQYIDVTCAKMAGDTLLDREAAIQCQTFRQAEAATAVYNEAALLVKSYRACLEKYEEVPMRAKEYCAQYPKALQEIGLQIKEQPDSSSGRRVIPAASSTVR</sequence>
<gene>
    <name evidence="2" type="ORF">NSJP_0503</name>
</gene>
<evidence type="ECO:0000313" key="2">
    <source>
        <dbReference type="EMBL" id="SLM46675.1"/>
    </source>
</evidence>
<dbReference type="AlphaFoldDB" id="A0A1W1I104"/>
<dbReference type="STRING" id="1325564.NSJP_0503"/>
<protein>
    <recommendedName>
        <fullName evidence="4">Lipoprotein</fullName>
    </recommendedName>
</protein>
<evidence type="ECO:0000313" key="3">
    <source>
        <dbReference type="Proteomes" id="UP000192042"/>
    </source>
</evidence>
<feature type="region of interest" description="Disordered" evidence="1">
    <location>
        <begin position="107"/>
        <end position="127"/>
    </location>
</feature>